<evidence type="ECO:0000256" key="6">
    <source>
        <dbReference type="SAM" id="MobiDB-lite"/>
    </source>
</evidence>
<name>A0ABW1F9N1_9ACTN</name>
<comment type="similarity">
    <text evidence="1">Belongs to the sigma-70 factor family. ECF subfamily.</text>
</comment>
<keyword evidence="3" id="KW-0731">Sigma factor</keyword>
<dbReference type="Gene3D" id="1.10.1740.10">
    <property type="match status" value="1"/>
</dbReference>
<accession>A0ABW1F9N1</accession>
<evidence type="ECO:0000256" key="1">
    <source>
        <dbReference type="ARBA" id="ARBA00010641"/>
    </source>
</evidence>
<dbReference type="RefSeq" id="WP_313767261.1">
    <property type="nucleotide sequence ID" value="NZ_BAAAVH010000031.1"/>
</dbReference>
<evidence type="ECO:0000256" key="5">
    <source>
        <dbReference type="ARBA" id="ARBA00023163"/>
    </source>
</evidence>
<protein>
    <submittedName>
        <fullName evidence="8">RNA polymerase sigma factor</fullName>
    </submittedName>
</protein>
<keyword evidence="5" id="KW-0804">Transcription</keyword>
<feature type="compositionally biased region" description="Basic residues" evidence="6">
    <location>
        <begin position="198"/>
        <end position="207"/>
    </location>
</feature>
<dbReference type="InterPro" id="IPR013325">
    <property type="entry name" value="RNA_pol_sigma_r2"/>
</dbReference>
<evidence type="ECO:0000313" key="9">
    <source>
        <dbReference type="Proteomes" id="UP001596067"/>
    </source>
</evidence>
<dbReference type="SUPFAM" id="SSF88946">
    <property type="entry name" value="Sigma2 domain of RNA polymerase sigma factors"/>
    <property type="match status" value="1"/>
</dbReference>
<dbReference type="Proteomes" id="UP001596067">
    <property type="component" value="Unassembled WGS sequence"/>
</dbReference>
<keyword evidence="9" id="KW-1185">Reference proteome</keyword>
<dbReference type="InterPro" id="IPR036388">
    <property type="entry name" value="WH-like_DNA-bd_sf"/>
</dbReference>
<dbReference type="NCBIfam" id="TIGR02937">
    <property type="entry name" value="sigma70-ECF"/>
    <property type="match status" value="1"/>
</dbReference>
<feature type="region of interest" description="Disordered" evidence="6">
    <location>
        <begin position="76"/>
        <end position="112"/>
    </location>
</feature>
<dbReference type="EMBL" id="JBHSOD010000116">
    <property type="protein sequence ID" value="MFC5891033.1"/>
    <property type="molecule type" value="Genomic_DNA"/>
</dbReference>
<evidence type="ECO:0000259" key="7">
    <source>
        <dbReference type="Pfam" id="PF04542"/>
    </source>
</evidence>
<feature type="domain" description="RNA polymerase sigma-70 region 2" evidence="7">
    <location>
        <begin position="15"/>
        <end position="82"/>
    </location>
</feature>
<dbReference type="InterPro" id="IPR014284">
    <property type="entry name" value="RNA_pol_sigma-70_dom"/>
</dbReference>
<dbReference type="InterPro" id="IPR039425">
    <property type="entry name" value="RNA_pol_sigma-70-like"/>
</dbReference>
<evidence type="ECO:0000256" key="2">
    <source>
        <dbReference type="ARBA" id="ARBA00023015"/>
    </source>
</evidence>
<dbReference type="PANTHER" id="PTHR43133:SF8">
    <property type="entry name" value="RNA POLYMERASE SIGMA FACTOR HI_1459-RELATED"/>
    <property type="match status" value="1"/>
</dbReference>
<reference evidence="9" key="1">
    <citation type="journal article" date="2019" name="Int. J. Syst. Evol. Microbiol.">
        <title>The Global Catalogue of Microorganisms (GCM) 10K type strain sequencing project: providing services to taxonomists for standard genome sequencing and annotation.</title>
        <authorList>
            <consortium name="The Broad Institute Genomics Platform"/>
            <consortium name="The Broad Institute Genome Sequencing Center for Infectious Disease"/>
            <person name="Wu L."/>
            <person name="Ma J."/>
        </authorList>
    </citation>
    <scope>NUCLEOTIDE SEQUENCE [LARGE SCALE GENOMIC DNA]</scope>
    <source>
        <strain evidence="9">CGMCC 4.1469</strain>
    </source>
</reference>
<dbReference type="SUPFAM" id="SSF88659">
    <property type="entry name" value="Sigma3 and sigma4 domains of RNA polymerase sigma factors"/>
    <property type="match status" value="1"/>
</dbReference>
<dbReference type="InterPro" id="IPR013324">
    <property type="entry name" value="RNA_pol_sigma_r3/r4-like"/>
</dbReference>
<feature type="region of interest" description="Disordered" evidence="6">
    <location>
        <begin position="175"/>
        <end position="207"/>
    </location>
</feature>
<comment type="caution">
    <text evidence="8">The sequence shown here is derived from an EMBL/GenBank/DDBJ whole genome shotgun (WGS) entry which is preliminary data.</text>
</comment>
<dbReference type="PANTHER" id="PTHR43133">
    <property type="entry name" value="RNA POLYMERASE ECF-TYPE SIGMA FACTO"/>
    <property type="match status" value="1"/>
</dbReference>
<dbReference type="Pfam" id="PF04542">
    <property type="entry name" value="Sigma70_r2"/>
    <property type="match status" value="1"/>
</dbReference>
<keyword evidence="4" id="KW-0238">DNA-binding</keyword>
<evidence type="ECO:0000256" key="4">
    <source>
        <dbReference type="ARBA" id="ARBA00023125"/>
    </source>
</evidence>
<proteinExistence type="inferred from homology"/>
<organism evidence="8 9">
    <name type="scientific">Kitasatospora aburaviensis</name>
    <dbReference type="NCBI Taxonomy" id="67265"/>
    <lineage>
        <taxon>Bacteria</taxon>
        <taxon>Bacillati</taxon>
        <taxon>Actinomycetota</taxon>
        <taxon>Actinomycetes</taxon>
        <taxon>Kitasatosporales</taxon>
        <taxon>Streptomycetaceae</taxon>
        <taxon>Kitasatospora</taxon>
    </lineage>
</organism>
<evidence type="ECO:0000256" key="3">
    <source>
        <dbReference type="ARBA" id="ARBA00023082"/>
    </source>
</evidence>
<dbReference type="InterPro" id="IPR007627">
    <property type="entry name" value="RNA_pol_sigma70_r2"/>
</dbReference>
<keyword evidence="2" id="KW-0805">Transcription regulation</keyword>
<gene>
    <name evidence="8" type="ORF">ACFP0N_39385</name>
</gene>
<evidence type="ECO:0000313" key="8">
    <source>
        <dbReference type="EMBL" id="MFC5891033.1"/>
    </source>
</evidence>
<sequence length="207" mass="22277">MAGCLAGEQAAWDELVDRYTPLVFAIARSHRLSVADCEDVVQAAWLRVIRHLSELRSPDRLVQGIAAAARQESLKHLERSGRRLPAGESEDSGRPDAGGGDDPGECPPGAERDDEVLRAFSRLPECCQALLGLLVADPLMPHDEIGAALGMPPGSIGPHRGRCLARLERIMRERAEESGRADGAVSDVRQAPEPGARAGRRTLARRG</sequence>
<dbReference type="Gene3D" id="1.10.10.10">
    <property type="entry name" value="Winged helix-like DNA-binding domain superfamily/Winged helix DNA-binding domain"/>
    <property type="match status" value="1"/>
</dbReference>